<dbReference type="Pfam" id="PF16900">
    <property type="entry name" value="REPA_OB_2"/>
    <property type="match status" value="2"/>
</dbReference>
<dbReference type="AlphaFoldDB" id="A0AAD8M1Z7"/>
<dbReference type="InterPro" id="IPR031657">
    <property type="entry name" value="REPA_OB_2"/>
</dbReference>
<dbReference type="EMBL" id="JAUIZM010000011">
    <property type="protein sequence ID" value="KAK1356508.1"/>
    <property type="molecule type" value="Genomic_DNA"/>
</dbReference>
<dbReference type="InterPro" id="IPR012340">
    <property type="entry name" value="NA-bd_OB-fold"/>
</dbReference>
<feature type="domain" description="Replication protein A OB" evidence="2">
    <location>
        <begin position="473"/>
        <end position="560"/>
    </location>
</feature>
<dbReference type="CDD" id="cd04481">
    <property type="entry name" value="RPA1_DBD_B_like"/>
    <property type="match status" value="2"/>
</dbReference>
<gene>
    <name evidence="3" type="ORF">POM88_049764</name>
</gene>
<name>A0AAD8M1Z7_9APIA</name>
<evidence type="ECO:0000259" key="2">
    <source>
        <dbReference type="Pfam" id="PF16900"/>
    </source>
</evidence>
<proteinExistence type="predicted"/>
<comment type="caution">
    <text evidence="3">The sequence shown here is derived from an EMBL/GenBank/DDBJ whole genome shotgun (WGS) entry which is preliminary data.</text>
</comment>
<dbReference type="PANTHER" id="PTHR47165">
    <property type="entry name" value="OS03G0429900 PROTEIN"/>
    <property type="match status" value="1"/>
</dbReference>
<dbReference type="Proteomes" id="UP001237642">
    <property type="component" value="Unassembled WGS sequence"/>
</dbReference>
<keyword evidence="1" id="KW-0238">DNA-binding</keyword>
<sequence length="589" mass="68570">MEISLSKYDILSNIDTTTYNWKCRVRTQCIWKGINKETQQCWGINILFLDDSNNRIHAFMSSKNAEKFGHSITKGHIYVKQYVGHETYRAIRVDKHIYFTEHTRCIKDTSPGLTIEPYAFDLFALEEIQNNAEDNRFLIDVVGIVRNFRPIVSTIKNNVETKRLMFEITDGSSTVKVTLFNEFGEAYEKHLHNSDTEQTVIIIAAAKIHKYERTVNLTNFPATRIYVNPPHESVEDLLQYYEERIMLDISSEDEEESKEILSVDDIKALQTDFIENRMDEKKSWYNARCAKCNIEVFREQGRFKVFTYCSDKTGCIGIVFPDSKVRKIIKKAVFDIQPEYLEEPLVEPFLEELKQLQHKEYKVMLKLTEENIKDGRVPFKAFNLLLIDEQENKMHAFIPGNCADQHEYKLCVGKLYIIANFTVQPYKQEDKFRPVLNDNQIILSNETKIRDIEDKGIPFPNDVFDFYDHNELEKPQNNNMYLVDIVGIIQNRESITLRDLVNRSGENQSQSKFTITDGSSNVNVTFWDTLATKFYKALIKEEEETVIIILTSCKVGSWNDELDISDVGATMFYLNYNHRSVKEGDKANG</sequence>
<feature type="domain" description="Replication protein A OB" evidence="2">
    <location>
        <begin position="126"/>
        <end position="219"/>
    </location>
</feature>
<evidence type="ECO:0000256" key="1">
    <source>
        <dbReference type="ARBA" id="ARBA00023125"/>
    </source>
</evidence>
<evidence type="ECO:0000313" key="4">
    <source>
        <dbReference type="Proteomes" id="UP001237642"/>
    </source>
</evidence>
<reference evidence="3" key="2">
    <citation type="submission" date="2023-05" db="EMBL/GenBank/DDBJ databases">
        <authorList>
            <person name="Schelkunov M.I."/>
        </authorList>
    </citation>
    <scope>NUCLEOTIDE SEQUENCE</scope>
    <source>
        <strain evidence="3">Hsosn_3</strain>
        <tissue evidence="3">Leaf</tissue>
    </source>
</reference>
<protein>
    <recommendedName>
        <fullName evidence="2">Replication protein A OB domain-containing protein</fullName>
    </recommendedName>
</protein>
<evidence type="ECO:0000313" key="3">
    <source>
        <dbReference type="EMBL" id="KAK1356508.1"/>
    </source>
</evidence>
<dbReference type="GO" id="GO:0003677">
    <property type="term" value="F:DNA binding"/>
    <property type="evidence" value="ECO:0007669"/>
    <property type="project" value="UniProtKB-KW"/>
</dbReference>
<keyword evidence="4" id="KW-1185">Reference proteome</keyword>
<dbReference type="Gene3D" id="2.40.50.140">
    <property type="entry name" value="Nucleic acid-binding proteins"/>
    <property type="match status" value="4"/>
</dbReference>
<accession>A0AAD8M1Z7</accession>
<dbReference type="PANTHER" id="PTHR47165:SF4">
    <property type="entry name" value="OS03G0429900 PROTEIN"/>
    <property type="match status" value="1"/>
</dbReference>
<organism evidence="3 4">
    <name type="scientific">Heracleum sosnowskyi</name>
    <dbReference type="NCBI Taxonomy" id="360622"/>
    <lineage>
        <taxon>Eukaryota</taxon>
        <taxon>Viridiplantae</taxon>
        <taxon>Streptophyta</taxon>
        <taxon>Embryophyta</taxon>
        <taxon>Tracheophyta</taxon>
        <taxon>Spermatophyta</taxon>
        <taxon>Magnoliopsida</taxon>
        <taxon>eudicotyledons</taxon>
        <taxon>Gunneridae</taxon>
        <taxon>Pentapetalae</taxon>
        <taxon>asterids</taxon>
        <taxon>campanulids</taxon>
        <taxon>Apiales</taxon>
        <taxon>Apiaceae</taxon>
        <taxon>Apioideae</taxon>
        <taxon>apioid superclade</taxon>
        <taxon>Tordylieae</taxon>
        <taxon>Tordyliinae</taxon>
        <taxon>Heracleum</taxon>
    </lineage>
</organism>
<reference evidence="3" key="1">
    <citation type="submission" date="2023-02" db="EMBL/GenBank/DDBJ databases">
        <title>Genome of toxic invasive species Heracleum sosnowskyi carries increased number of genes despite the absence of recent whole-genome duplications.</title>
        <authorList>
            <person name="Schelkunov M."/>
            <person name="Shtratnikova V."/>
            <person name="Makarenko M."/>
            <person name="Klepikova A."/>
            <person name="Omelchenko D."/>
            <person name="Novikova G."/>
            <person name="Obukhova E."/>
            <person name="Bogdanov V."/>
            <person name="Penin A."/>
            <person name="Logacheva M."/>
        </authorList>
    </citation>
    <scope>NUCLEOTIDE SEQUENCE</scope>
    <source>
        <strain evidence="3">Hsosn_3</strain>
        <tissue evidence="3">Leaf</tissue>
    </source>
</reference>
<dbReference type="SUPFAM" id="SSF50249">
    <property type="entry name" value="Nucleic acid-binding proteins"/>
    <property type="match status" value="4"/>
</dbReference>